<keyword evidence="3" id="KW-1185">Reference proteome</keyword>
<dbReference type="GO" id="GO:0005739">
    <property type="term" value="C:mitochondrion"/>
    <property type="evidence" value="ECO:0007669"/>
    <property type="project" value="TreeGrafter"/>
</dbReference>
<name>A0A1S3HIU0_LINAN</name>
<sequence length="123" mass="14414">MAHRKEVLSLYRRILQLARTWESVTADPKTTADEKQFIKDEAKQLFRKNKFISDEKEIKDCMKEAETRIEMALHYKIPYARMVNFPQHSVLPPGPGRKKGKLDKKLIQQSKPIYVKSLDPDKS</sequence>
<organism evidence="3 4">
    <name type="scientific">Lingula anatina</name>
    <name type="common">Brachiopod</name>
    <name type="synonym">Lingula unguis</name>
    <dbReference type="NCBI Taxonomy" id="7574"/>
    <lineage>
        <taxon>Eukaryota</taxon>
        <taxon>Metazoa</taxon>
        <taxon>Spiralia</taxon>
        <taxon>Lophotrochozoa</taxon>
        <taxon>Brachiopoda</taxon>
        <taxon>Linguliformea</taxon>
        <taxon>Lingulata</taxon>
        <taxon>Lingulida</taxon>
        <taxon>Linguloidea</taxon>
        <taxon>Lingulidae</taxon>
        <taxon>Lingula</taxon>
    </lineage>
</organism>
<dbReference type="PANTHER" id="PTHR14273:SF0">
    <property type="entry name" value="LYR MOTIF-CONTAINING PROTEIN 1"/>
    <property type="match status" value="1"/>
</dbReference>
<protein>
    <submittedName>
        <fullName evidence="4">LYR motif containing protein 1</fullName>
    </submittedName>
</protein>
<dbReference type="InterPro" id="IPR008011">
    <property type="entry name" value="Complex1_LYR_dom"/>
</dbReference>
<dbReference type="STRING" id="7574.A0A1S3HIU0"/>
<dbReference type="KEGG" id="lak:106155644"/>
<dbReference type="InterPro" id="IPR040330">
    <property type="entry name" value="LYRM1"/>
</dbReference>
<evidence type="ECO:0000259" key="2">
    <source>
        <dbReference type="Pfam" id="PF05347"/>
    </source>
</evidence>
<dbReference type="RefSeq" id="XP_013386023.1">
    <property type="nucleotide sequence ID" value="XM_013530569.1"/>
</dbReference>
<dbReference type="OrthoDB" id="275715at2759"/>
<comment type="similarity">
    <text evidence="1">Belongs to the complex I LYR family.</text>
</comment>
<dbReference type="CDD" id="cd20261">
    <property type="entry name" value="Complex1_LYR_LYRM1"/>
    <property type="match status" value="1"/>
</dbReference>
<evidence type="ECO:0000256" key="1">
    <source>
        <dbReference type="ARBA" id="ARBA00009508"/>
    </source>
</evidence>
<dbReference type="InterPro" id="IPR045294">
    <property type="entry name" value="Complex1_LYR_LYRM1"/>
</dbReference>
<evidence type="ECO:0000313" key="3">
    <source>
        <dbReference type="Proteomes" id="UP000085678"/>
    </source>
</evidence>
<feature type="domain" description="Complex 1 LYR protein" evidence="2">
    <location>
        <begin position="5"/>
        <end position="71"/>
    </location>
</feature>
<dbReference type="Proteomes" id="UP000085678">
    <property type="component" value="Unplaced"/>
</dbReference>
<reference evidence="4" key="1">
    <citation type="submission" date="2025-08" db="UniProtKB">
        <authorList>
            <consortium name="RefSeq"/>
        </authorList>
    </citation>
    <scope>IDENTIFICATION</scope>
    <source>
        <tissue evidence="4">Gonads</tissue>
    </source>
</reference>
<dbReference type="GeneID" id="106155644"/>
<dbReference type="InParanoid" id="A0A1S3HIU0"/>
<proteinExistence type="inferred from homology"/>
<dbReference type="PANTHER" id="PTHR14273">
    <property type="entry name" value="LYR MOTIF-CONTAINING PROTEIN 1"/>
    <property type="match status" value="1"/>
</dbReference>
<dbReference type="Pfam" id="PF05347">
    <property type="entry name" value="Complex1_LYR"/>
    <property type="match status" value="1"/>
</dbReference>
<dbReference type="AlphaFoldDB" id="A0A1S3HIU0"/>
<evidence type="ECO:0000313" key="4">
    <source>
        <dbReference type="RefSeq" id="XP_013386023.1"/>
    </source>
</evidence>
<gene>
    <name evidence="4" type="primary">LOC106155644</name>
</gene>
<accession>A0A1S3HIU0</accession>